<sequence>MEKIDLLFWDDAAAEKASELDVPGLRSLQVSRAADLPGATLLMGNGSALRGVAEIWVDSVDVWSEVVRQVPGDAYLVTESVPQPVAPGEWLTHFTWFPKPERLTEEDFFHGWHMIHTPSSALLHPLRQGYVRDAVARTLTPGSPPVRAIVSEYFDEAVYLDPSRLFGGPETLTATIEELPLYADQPDISSCPVRRLSQP</sequence>
<reference evidence="1 2" key="1">
    <citation type="submission" date="2019-09" db="EMBL/GenBank/DDBJ databases">
        <title>Nocardioides panacisoli sp. nov., isolated from the soil of a ginseng field.</title>
        <authorList>
            <person name="Cho C."/>
        </authorList>
    </citation>
    <scope>NUCLEOTIDE SEQUENCE [LARGE SCALE GENOMIC DNA]</scope>
    <source>
        <strain evidence="1 2">BN130099</strain>
    </source>
</reference>
<organism evidence="1 2">
    <name type="scientific">Nocardioides humilatus</name>
    <dbReference type="NCBI Taxonomy" id="2607660"/>
    <lineage>
        <taxon>Bacteria</taxon>
        <taxon>Bacillati</taxon>
        <taxon>Actinomycetota</taxon>
        <taxon>Actinomycetes</taxon>
        <taxon>Propionibacteriales</taxon>
        <taxon>Nocardioidaceae</taxon>
        <taxon>Nocardioides</taxon>
    </lineage>
</organism>
<evidence type="ECO:0008006" key="3">
    <source>
        <dbReference type="Google" id="ProtNLM"/>
    </source>
</evidence>
<evidence type="ECO:0000313" key="1">
    <source>
        <dbReference type="EMBL" id="KAA1419324.1"/>
    </source>
</evidence>
<keyword evidence="2" id="KW-1185">Reference proteome</keyword>
<dbReference type="Proteomes" id="UP000325003">
    <property type="component" value="Unassembled WGS sequence"/>
</dbReference>
<proteinExistence type="predicted"/>
<gene>
    <name evidence="1" type="ORF">F0U44_12845</name>
</gene>
<protein>
    <recommendedName>
        <fullName evidence="3">EthD domain-containing protein</fullName>
    </recommendedName>
</protein>
<dbReference type="EMBL" id="VUJV01000003">
    <property type="protein sequence ID" value="KAA1419324.1"/>
    <property type="molecule type" value="Genomic_DNA"/>
</dbReference>
<dbReference type="RefSeq" id="WP_149728658.1">
    <property type="nucleotide sequence ID" value="NZ_VUJV01000003.1"/>
</dbReference>
<reference evidence="1 2" key="2">
    <citation type="submission" date="2019-09" db="EMBL/GenBank/DDBJ databases">
        <authorList>
            <person name="Jin C."/>
        </authorList>
    </citation>
    <scope>NUCLEOTIDE SEQUENCE [LARGE SCALE GENOMIC DNA]</scope>
    <source>
        <strain evidence="1 2">BN130099</strain>
    </source>
</reference>
<dbReference type="AlphaFoldDB" id="A0A5B1LG45"/>
<comment type="caution">
    <text evidence="1">The sequence shown here is derived from an EMBL/GenBank/DDBJ whole genome shotgun (WGS) entry which is preliminary data.</text>
</comment>
<accession>A0A5B1LG45</accession>
<name>A0A5B1LG45_9ACTN</name>
<evidence type="ECO:0000313" key="2">
    <source>
        <dbReference type="Proteomes" id="UP000325003"/>
    </source>
</evidence>